<reference evidence="1" key="1">
    <citation type="submission" date="2023-07" db="EMBL/GenBank/DDBJ databases">
        <title>Sorghum-associated microbial communities from plants grown in Nebraska, USA.</title>
        <authorList>
            <person name="Schachtman D."/>
        </authorList>
    </citation>
    <scope>NUCLEOTIDE SEQUENCE</scope>
    <source>
        <strain evidence="1">2697</strain>
    </source>
</reference>
<protein>
    <submittedName>
        <fullName evidence="1">Tetratricopeptide (TPR) repeat protein</fullName>
    </submittedName>
</protein>
<accession>A0ACC6KW16</accession>
<proteinExistence type="predicted"/>
<dbReference type="Proteomes" id="UP001246858">
    <property type="component" value="Unassembled WGS sequence"/>
</dbReference>
<comment type="caution">
    <text evidence="1">The sequence shown here is derived from an EMBL/GenBank/DDBJ whole genome shotgun (WGS) entry which is preliminary data.</text>
</comment>
<evidence type="ECO:0000313" key="1">
    <source>
        <dbReference type="EMBL" id="MDR6783273.1"/>
    </source>
</evidence>
<dbReference type="EMBL" id="JAVDTF010000001">
    <property type="protein sequence ID" value="MDR6783273.1"/>
    <property type="molecule type" value="Genomic_DNA"/>
</dbReference>
<organism evidence="1 2">
    <name type="scientific">Pedobacter africanus</name>
    <dbReference type="NCBI Taxonomy" id="151894"/>
    <lineage>
        <taxon>Bacteria</taxon>
        <taxon>Pseudomonadati</taxon>
        <taxon>Bacteroidota</taxon>
        <taxon>Sphingobacteriia</taxon>
        <taxon>Sphingobacteriales</taxon>
        <taxon>Sphingobacteriaceae</taxon>
        <taxon>Pedobacter</taxon>
    </lineage>
</organism>
<gene>
    <name evidence="1" type="ORF">J2X78_001825</name>
</gene>
<name>A0ACC6KW16_9SPHI</name>
<evidence type="ECO:0000313" key="2">
    <source>
        <dbReference type="Proteomes" id="UP001246858"/>
    </source>
</evidence>
<sequence>MAVPQTLADCELLLNDYSTMNTGFPSLGESGTDDFFIEPGNYEALTDMDEKNAYIWSNEPVLSDFQWQSTYKVVFVSNQILAVLETLPQKSGNDYKKVFGAAHFYRAFAFHQIAEVFCLPYEESKASAASGIPIRTRPSLEGNSLRSDLKTSYEQIIADYKIAAANLPVAENKKGRPARAAAYAALARVYLGMQHYEEAYKYADSCLRLQARLIDFNTLNASDEFPIQRFNTEVLFPATTGYSDLMQYYYARVSPELYESYADADLRKTIFFEPSYTDVSTYSITASYDNYPSGIFIGLTTSEAYLIRAEAAARLGRNTVALDDLNTLLKNRMETAAFQAVTADDPLALLRIILLERRKELVARGRRWADLKRLNMDSRFARELTRRVNGKTFTLKPGSLNYAVLIPQKVIDLTGMEQNKR</sequence>
<keyword evidence="2" id="KW-1185">Reference proteome</keyword>